<dbReference type="Proteomes" id="UP000238326">
    <property type="component" value="Unassembled WGS sequence"/>
</dbReference>
<dbReference type="InterPro" id="IPR029058">
    <property type="entry name" value="AB_hydrolase_fold"/>
</dbReference>
<comment type="caution">
    <text evidence="2">The sequence shown here is derived from an EMBL/GenBank/DDBJ whole genome shotgun (WGS) entry which is preliminary data.</text>
</comment>
<dbReference type="RefSeq" id="WP_105729076.1">
    <property type="nucleotide sequence ID" value="NZ_PVLR01000016.1"/>
</dbReference>
<gene>
    <name evidence="2" type="ORF">C6P61_06255</name>
</gene>
<proteinExistence type="predicted"/>
<dbReference type="EMBL" id="PVLR01000016">
    <property type="protein sequence ID" value="PRD69244.1"/>
    <property type="molecule type" value="Genomic_DNA"/>
</dbReference>
<evidence type="ECO:0000313" key="3">
    <source>
        <dbReference type="Proteomes" id="UP000238326"/>
    </source>
</evidence>
<accession>A0A2S9KFP3</accession>
<organism evidence="2 3">
    <name type="scientific">Malikia spinosa</name>
    <dbReference type="NCBI Taxonomy" id="86180"/>
    <lineage>
        <taxon>Bacteria</taxon>
        <taxon>Pseudomonadati</taxon>
        <taxon>Pseudomonadota</taxon>
        <taxon>Betaproteobacteria</taxon>
        <taxon>Burkholderiales</taxon>
        <taxon>Comamonadaceae</taxon>
        <taxon>Malikia</taxon>
    </lineage>
</organism>
<protein>
    <submittedName>
        <fullName evidence="2">Alpha/beta hydrolase</fullName>
    </submittedName>
</protein>
<dbReference type="GO" id="GO:0016020">
    <property type="term" value="C:membrane"/>
    <property type="evidence" value="ECO:0007669"/>
    <property type="project" value="TreeGrafter"/>
</dbReference>
<dbReference type="AlphaFoldDB" id="A0A2S9KFP3"/>
<feature type="domain" description="AB hydrolase-1" evidence="1">
    <location>
        <begin position="35"/>
        <end position="311"/>
    </location>
</feature>
<dbReference type="PANTHER" id="PTHR43798">
    <property type="entry name" value="MONOACYLGLYCEROL LIPASE"/>
    <property type="match status" value="1"/>
</dbReference>
<evidence type="ECO:0000313" key="2">
    <source>
        <dbReference type="EMBL" id="PRD69244.1"/>
    </source>
</evidence>
<dbReference type="SUPFAM" id="SSF53474">
    <property type="entry name" value="alpha/beta-Hydrolases"/>
    <property type="match status" value="1"/>
</dbReference>
<evidence type="ECO:0000259" key="1">
    <source>
        <dbReference type="Pfam" id="PF12697"/>
    </source>
</evidence>
<keyword evidence="3" id="KW-1185">Reference proteome</keyword>
<dbReference type="PANTHER" id="PTHR43798:SF33">
    <property type="entry name" value="HYDROLASE, PUTATIVE (AFU_ORTHOLOGUE AFUA_2G14860)-RELATED"/>
    <property type="match status" value="1"/>
</dbReference>
<dbReference type="InterPro" id="IPR050266">
    <property type="entry name" value="AB_hydrolase_sf"/>
</dbReference>
<dbReference type="GO" id="GO:0016787">
    <property type="term" value="F:hydrolase activity"/>
    <property type="evidence" value="ECO:0007669"/>
    <property type="project" value="UniProtKB-KW"/>
</dbReference>
<sequence length="318" mass="35606">MYKAIRPSSSRFLTLRQQRYHVRSWGEYRPGMVPLVLVHGWMDVSASFQFVVDALQGERFVIAPDWRGFGLTRPQGAGPDPTDYGPVDHYVSPAEYLADLDFLLDALDAELGRDSGAAIDLVGHSMGGNVALVYGGVRPQRVRRLVNLEGFGLPATRPAQAARRYASWIDQLKALERGELALQQYDSLEGVAQRLIKTNPRLAPAKARWLAQHWAAQNESGRWQILGDAAHKVVSALLYRADETQAIWRCITAPTLSVEASDDSLARWFKQGEYNLDEFHQRLTAVPDCRRARVEDAGHMLHHDQPAAVARLIEDFLA</sequence>
<dbReference type="Gene3D" id="3.40.50.1820">
    <property type="entry name" value="alpha/beta hydrolase"/>
    <property type="match status" value="1"/>
</dbReference>
<dbReference type="OrthoDB" id="149912at2"/>
<reference evidence="2 3" key="1">
    <citation type="submission" date="2018-03" db="EMBL/GenBank/DDBJ databases">
        <title>Comparative genomics illustrates the genes involved in a hyperalkaliphilic mechanisms of Serpentinomonas isolated from highly-alkaline calcium-rich serpentinized springs.</title>
        <authorList>
            <person name="Suzuki S."/>
            <person name="Ishii S."/>
            <person name="Walworth N."/>
            <person name="Bird L."/>
            <person name="Kuenen J.G."/>
            <person name="Nealson K.H."/>
        </authorList>
    </citation>
    <scope>NUCLEOTIDE SEQUENCE [LARGE SCALE GENOMIC DNA]</scope>
    <source>
        <strain evidence="2 3">83</strain>
    </source>
</reference>
<dbReference type="InterPro" id="IPR000073">
    <property type="entry name" value="AB_hydrolase_1"/>
</dbReference>
<keyword evidence="2" id="KW-0378">Hydrolase</keyword>
<name>A0A2S9KFP3_9BURK</name>
<dbReference type="Pfam" id="PF12697">
    <property type="entry name" value="Abhydrolase_6"/>
    <property type="match status" value="1"/>
</dbReference>